<dbReference type="Proteomes" id="UP000286415">
    <property type="component" value="Unassembled WGS sequence"/>
</dbReference>
<dbReference type="AlphaFoldDB" id="A0A8T1MCP9"/>
<dbReference type="PROSITE" id="PS50015">
    <property type="entry name" value="SAP_B"/>
    <property type="match status" value="1"/>
</dbReference>
<organism evidence="4 5">
    <name type="scientific">Clonorchis sinensis</name>
    <name type="common">Chinese liver fluke</name>
    <dbReference type="NCBI Taxonomy" id="79923"/>
    <lineage>
        <taxon>Eukaryota</taxon>
        <taxon>Metazoa</taxon>
        <taxon>Spiralia</taxon>
        <taxon>Lophotrochozoa</taxon>
        <taxon>Platyhelminthes</taxon>
        <taxon>Trematoda</taxon>
        <taxon>Digenea</taxon>
        <taxon>Opisthorchiida</taxon>
        <taxon>Opisthorchiata</taxon>
        <taxon>Opisthorchiidae</taxon>
        <taxon>Clonorchis</taxon>
    </lineage>
</organism>
<protein>
    <recommendedName>
        <fullName evidence="3">Saposin B-type domain-containing protein</fullName>
    </recommendedName>
</protein>
<proteinExistence type="predicted"/>
<comment type="caution">
    <text evidence="4">The sequence shown here is derived from an EMBL/GenBank/DDBJ whole genome shotgun (WGS) entry which is preliminary data.</text>
</comment>
<dbReference type="SUPFAM" id="SSF47862">
    <property type="entry name" value="Saposin"/>
    <property type="match status" value="1"/>
</dbReference>
<dbReference type="OrthoDB" id="69496at2759"/>
<reference evidence="4 5" key="2">
    <citation type="journal article" date="2021" name="Genomics">
        <title>High-quality reference genome for Clonorchis sinensis.</title>
        <authorList>
            <person name="Young N.D."/>
            <person name="Stroehlein A.J."/>
            <person name="Kinkar L."/>
            <person name="Wang T."/>
            <person name="Sohn W.M."/>
            <person name="Chang B.C.H."/>
            <person name="Kaur P."/>
            <person name="Weisz D."/>
            <person name="Dudchenko O."/>
            <person name="Aiden E.L."/>
            <person name="Korhonen P.K."/>
            <person name="Gasser R.B."/>
        </authorList>
    </citation>
    <scope>NUCLEOTIDE SEQUENCE [LARGE SCALE GENOMIC DNA]</scope>
    <source>
        <strain evidence="4">Cs-k2</strain>
    </source>
</reference>
<dbReference type="InterPro" id="IPR008139">
    <property type="entry name" value="SaposinB_dom"/>
</dbReference>
<gene>
    <name evidence="4" type="ORF">CSKR_112352</name>
</gene>
<accession>A0A8T1MCP9</accession>
<dbReference type="EMBL" id="NIRI02000056">
    <property type="protein sequence ID" value="KAG5446595.1"/>
    <property type="molecule type" value="Genomic_DNA"/>
</dbReference>
<name>A0A8T1MCP9_CLOSI</name>
<reference evidence="4 5" key="1">
    <citation type="journal article" date="2018" name="Biotechnol. Adv.">
        <title>Improved genomic resources and new bioinformatic workflow for the carcinogenic parasite Clonorchis sinensis: Biotechnological implications.</title>
        <authorList>
            <person name="Wang D."/>
            <person name="Korhonen P.K."/>
            <person name="Gasser R.B."/>
            <person name="Young N.D."/>
        </authorList>
    </citation>
    <scope>NUCLEOTIDE SEQUENCE [LARGE SCALE GENOMIC DNA]</scope>
    <source>
        <strain evidence="4">Cs-k2</strain>
    </source>
</reference>
<dbReference type="InterPro" id="IPR011001">
    <property type="entry name" value="Saposin-like"/>
</dbReference>
<evidence type="ECO:0000256" key="1">
    <source>
        <dbReference type="ARBA" id="ARBA00023157"/>
    </source>
</evidence>
<evidence type="ECO:0000256" key="2">
    <source>
        <dbReference type="SAM" id="SignalP"/>
    </source>
</evidence>
<feature type="signal peptide" evidence="2">
    <location>
        <begin position="1"/>
        <end position="17"/>
    </location>
</feature>
<feature type="domain" description="Saposin B-type" evidence="3">
    <location>
        <begin position="28"/>
        <end position="105"/>
    </location>
</feature>
<evidence type="ECO:0000313" key="4">
    <source>
        <dbReference type="EMBL" id="KAG5446595.1"/>
    </source>
</evidence>
<keyword evidence="1" id="KW-1015">Disulfide bond</keyword>
<sequence length="115" mass="13220">MIRTWFILTMLLPATKSAEVQTGNIGLKNVLCTACETILNLVKTDESARNELKKRVENTCNKFKLLSLMCPLISRKFISETMKMLQVNEPKDICKLYAKQTRPSIMVFYPKLLSF</sequence>
<keyword evidence="2" id="KW-0732">Signal</keyword>
<feature type="chain" id="PRO_5035747330" description="Saposin B-type domain-containing protein" evidence="2">
    <location>
        <begin position="18"/>
        <end position="115"/>
    </location>
</feature>
<keyword evidence="5" id="KW-1185">Reference proteome</keyword>
<evidence type="ECO:0000313" key="5">
    <source>
        <dbReference type="Proteomes" id="UP000286415"/>
    </source>
</evidence>
<evidence type="ECO:0000259" key="3">
    <source>
        <dbReference type="PROSITE" id="PS50015"/>
    </source>
</evidence>